<evidence type="ECO:0000256" key="3">
    <source>
        <dbReference type="ARBA" id="ARBA00023163"/>
    </source>
</evidence>
<accession>A0A6I2UAV3</accession>
<dbReference type="EMBL" id="VUNR01000010">
    <property type="protein sequence ID" value="MSU08643.1"/>
    <property type="molecule type" value="Genomic_DNA"/>
</dbReference>
<dbReference type="CDD" id="cd06267">
    <property type="entry name" value="PBP1_LacI_sugar_binding-like"/>
    <property type="match status" value="1"/>
</dbReference>
<reference evidence="5 6" key="1">
    <citation type="submission" date="2019-08" db="EMBL/GenBank/DDBJ databases">
        <title>In-depth cultivation of the pig gut microbiome towards novel bacterial diversity and tailored functional studies.</title>
        <authorList>
            <person name="Wylensek D."/>
            <person name="Hitch T.C.A."/>
            <person name="Clavel T."/>
        </authorList>
    </citation>
    <scope>NUCLEOTIDE SEQUENCE [LARGE SCALE GENOMIC DNA]</scope>
    <source>
        <strain evidence="5 6">WCA-693-APC-5D-A</strain>
    </source>
</reference>
<name>A0A6I2UAV3_9FIRM</name>
<sequence length="366" mass="40922">MQRVRIVDIARELGVSTATVSNVIHGKTKRISDATVKRVQKLLEERQYIPSMAGLLLAQNDSRIIGIVINNHGKYEGHVLEDPFVSASLNALSIEIEKSGYFMMVKTTTRLSDVVKFASMWNMEGMVIIGFCQEEYLELRQFMHIPFVVYDGFFENAADEINGTNAANEIDSINDSDNAAAARLCNLTIDNYDGGLQAGRHLKGLGHQLALCLSDNEICMDAQRIRGFLEGFGAENTDLLLIPMQKELRRTFYEQHFQFIRKHTAVFAVSDYYAIDFMQFLQEKGVAVPRDVSIIGFDDTPICQQLVPALTTVRQDAASRAASALLALRELKQGTPFQQPGMLPVQLVLRDSTAPCKISKQLNRIL</sequence>
<proteinExistence type="predicted"/>
<evidence type="ECO:0000313" key="6">
    <source>
        <dbReference type="Proteomes" id="UP000433181"/>
    </source>
</evidence>
<dbReference type="PROSITE" id="PS50932">
    <property type="entry name" value="HTH_LACI_2"/>
    <property type="match status" value="1"/>
</dbReference>
<dbReference type="InterPro" id="IPR010982">
    <property type="entry name" value="Lambda_DNA-bd_dom_sf"/>
</dbReference>
<dbReference type="InterPro" id="IPR028082">
    <property type="entry name" value="Peripla_BP_I"/>
</dbReference>
<dbReference type="Proteomes" id="UP000433181">
    <property type="component" value="Unassembled WGS sequence"/>
</dbReference>
<evidence type="ECO:0000256" key="1">
    <source>
        <dbReference type="ARBA" id="ARBA00023015"/>
    </source>
</evidence>
<dbReference type="Gene3D" id="1.10.260.40">
    <property type="entry name" value="lambda repressor-like DNA-binding domains"/>
    <property type="match status" value="1"/>
</dbReference>
<dbReference type="RefSeq" id="WP_154406804.1">
    <property type="nucleotide sequence ID" value="NZ_VUNR01000010.1"/>
</dbReference>
<dbReference type="GeneID" id="96778574"/>
<dbReference type="PANTHER" id="PTHR30146:SF24">
    <property type="entry name" value="XYLOSE OPERON REGULATORY PROTEIN"/>
    <property type="match status" value="1"/>
</dbReference>
<dbReference type="PANTHER" id="PTHR30146">
    <property type="entry name" value="LACI-RELATED TRANSCRIPTIONAL REPRESSOR"/>
    <property type="match status" value="1"/>
</dbReference>
<dbReference type="InterPro" id="IPR000843">
    <property type="entry name" value="HTH_LacI"/>
</dbReference>
<dbReference type="GO" id="GO:0000976">
    <property type="term" value="F:transcription cis-regulatory region binding"/>
    <property type="evidence" value="ECO:0007669"/>
    <property type="project" value="TreeGrafter"/>
</dbReference>
<protein>
    <submittedName>
        <fullName evidence="5">LacI family transcriptional regulator</fullName>
    </submittedName>
</protein>
<comment type="caution">
    <text evidence="5">The sequence shown here is derived from an EMBL/GenBank/DDBJ whole genome shotgun (WGS) entry which is preliminary data.</text>
</comment>
<dbReference type="Pfam" id="PF13377">
    <property type="entry name" value="Peripla_BP_3"/>
    <property type="match status" value="1"/>
</dbReference>
<dbReference type="SUPFAM" id="SSF47413">
    <property type="entry name" value="lambda repressor-like DNA-binding domains"/>
    <property type="match status" value="1"/>
</dbReference>
<dbReference type="SMART" id="SM00354">
    <property type="entry name" value="HTH_LACI"/>
    <property type="match status" value="1"/>
</dbReference>
<dbReference type="SUPFAM" id="SSF53822">
    <property type="entry name" value="Periplasmic binding protein-like I"/>
    <property type="match status" value="1"/>
</dbReference>
<evidence type="ECO:0000313" key="5">
    <source>
        <dbReference type="EMBL" id="MSU08643.1"/>
    </source>
</evidence>
<evidence type="ECO:0000259" key="4">
    <source>
        <dbReference type="PROSITE" id="PS50932"/>
    </source>
</evidence>
<keyword evidence="2" id="KW-0238">DNA-binding</keyword>
<dbReference type="AlphaFoldDB" id="A0A6I2UAV3"/>
<keyword evidence="6" id="KW-1185">Reference proteome</keyword>
<keyword evidence="1" id="KW-0805">Transcription regulation</keyword>
<keyword evidence="3" id="KW-0804">Transcription</keyword>
<dbReference type="GO" id="GO:0003700">
    <property type="term" value="F:DNA-binding transcription factor activity"/>
    <property type="evidence" value="ECO:0007669"/>
    <property type="project" value="TreeGrafter"/>
</dbReference>
<organism evidence="5 6">
    <name type="scientific">Anaerovibrio slackiae</name>
    <dbReference type="NCBI Taxonomy" id="2652309"/>
    <lineage>
        <taxon>Bacteria</taxon>
        <taxon>Bacillati</taxon>
        <taxon>Bacillota</taxon>
        <taxon>Negativicutes</taxon>
        <taxon>Selenomonadales</taxon>
        <taxon>Selenomonadaceae</taxon>
        <taxon>Anaerovibrio</taxon>
    </lineage>
</organism>
<evidence type="ECO:0000256" key="2">
    <source>
        <dbReference type="ARBA" id="ARBA00023125"/>
    </source>
</evidence>
<gene>
    <name evidence="5" type="ORF">FYJ84_06550</name>
</gene>
<dbReference type="Gene3D" id="3.40.50.2300">
    <property type="match status" value="2"/>
</dbReference>
<dbReference type="InterPro" id="IPR046335">
    <property type="entry name" value="LacI/GalR-like_sensor"/>
</dbReference>
<dbReference type="Pfam" id="PF00356">
    <property type="entry name" value="LacI"/>
    <property type="match status" value="1"/>
</dbReference>
<dbReference type="CDD" id="cd01392">
    <property type="entry name" value="HTH_LacI"/>
    <property type="match status" value="1"/>
</dbReference>
<feature type="domain" description="HTH lacI-type" evidence="4">
    <location>
        <begin position="4"/>
        <end position="59"/>
    </location>
</feature>